<keyword evidence="1" id="KW-0812">Transmembrane</keyword>
<reference evidence="2 3" key="1">
    <citation type="submission" date="2022-10" db="EMBL/GenBank/DDBJ databases">
        <title>Description of Fervidibacillus gen. nov. in the family Fervidibacillaceae fam. nov. with two species, Fervidibacillus albus sp. nov., and Fervidibacillus halotolerans sp. nov., isolated from tidal flat sediments.</title>
        <authorList>
            <person name="Kwon K.K."/>
            <person name="Yang S.-H."/>
        </authorList>
    </citation>
    <scope>NUCLEOTIDE SEQUENCE [LARGE SCALE GENOMIC DNA]</scope>
    <source>
        <strain evidence="2 3">DSM 23332</strain>
    </source>
</reference>
<dbReference type="Proteomes" id="UP001208656">
    <property type="component" value="Unassembled WGS sequence"/>
</dbReference>
<dbReference type="RefSeq" id="WP_173658245.1">
    <property type="nucleotide sequence ID" value="NZ_JAOUSE010000073.1"/>
</dbReference>
<name>A0ABT2WJ72_9BACI</name>
<feature type="transmembrane region" description="Helical" evidence="1">
    <location>
        <begin position="40"/>
        <end position="60"/>
    </location>
</feature>
<evidence type="ECO:0000256" key="1">
    <source>
        <dbReference type="SAM" id="Phobius"/>
    </source>
</evidence>
<proteinExistence type="predicted"/>
<protein>
    <submittedName>
        <fullName evidence="2">Uncharacterized protein</fullName>
    </submittedName>
</protein>
<evidence type="ECO:0000313" key="2">
    <source>
        <dbReference type="EMBL" id="MCU9595744.1"/>
    </source>
</evidence>
<organism evidence="2 3">
    <name type="scientific">Pallidibacillus thermolactis</name>
    <dbReference type="NCBI Taxonomy" id="251051"/>
    <lineage>
        <taxon>Bacteria</taxon>
        <taxon>Bacillati</taxon>
        <taxon>Bacillota</taxon>
        <taxon>Bacilli</taxon>
        <taxon>Bacillales</taxon>
        <taxon>Bacillaceae</taxon>
        <taxon>Pallidibacillus</taxon>
    </lineage>
</organism>
<evidence type="ECO:0000313" key="3">
    <source>
        <dbReference type="Proteomes" id="UP001208656"/>
    </source>
</evidence>
<keyword evidence="1" id="KW-1133">Transmembrane helix</keyword>
<keyword evidence="3" id="KW-1185">Reference proteome</keyword>
<accession>A0ABT2WJ72</accession>
<keyword evidence="1" id="KW-0472">Membrane</keyword>
<comment type="caution">
    <text evidence="2">The sequence shown here is derived from an EMBL/GenBank/DDBJ whole genome shotgun (WGS) entry which is preliminary data.</text>
</comment>
<sequence length="233" mass="28722">MSIKQFYYLLGKQSLHISIYFSLIAYIFLYIYVTRQKLELAIYLLMFLSIFYYSFHLYYLRRSNQTFVQMDPYDHRRLDFPNIYLIEQDQNNFYFFHPDGVAESIGKIQFTWRGWCLSYFFRDEQKQRFKLKIKNNQIHFHIDSMNIYITKESRKLYGKIQFVNKTITFTQEKYNEITFYDKYIQIASVKKGWLPTELTKRFRLNIPILCFLERVTTLEKDAIFMVLMIIYWK</sequence>
<feature type="transmembrane region" description="Helical" evidence="1">
    <location>
        <begin position="15"/>
        <end position="33"/>
    </location>
</feature>
<gene>
    <name evidence="2" type="ORF">OEV82_15060</name>
</gene>
<dbReference type="EMBL" id="JAOUSE010000073">
    <property type="protein sequence ID" value="MCU9595744.1"/>
    <property type="molecule type" value="Genomic_DNA"/>
</dbReference>